<comment type="caution">
    <text evidence="9">The sequence shown here is derived from an EMBL/GenBank/DDBJ whole genome shotgun (WGS) entry which is preliminary data.</text>
</comment>
<name>A0A4V3D0V3_9SPHI</name>
<feature type="transmembrane region" description="Helical" evidence="8">
    <location>
        <begin position="212"/>
        <end position="229"/>
    </location>
</feature>
<gene>
    <name evidence="9" type="ORF">ATK78_3736</name>
</gene>
<dbReference type="InterPro" id="IPR052017">
    <property type="entry name" value="TSUP"/>
</dbReference>
<evidence type="ECO:0000256" key="3">
    <source>
        <dbReference type="ARBA" id="ARBA00022448"/>
    </source>
</evidence>
<accession>A0A4V3D0V3</accession>
<comment type="subcellular location">
    <subcellularLocation>
        <location evidence="1 8">Cell membrane</location>
        <topology evidence="1 8">Multi-pass membrane protein</topology>
    </subcellularLocation>
</comment>
<feature type="transmembrane region" description="Helical" evidence="8">
    <location>
        <begin position="55"/>
        <end position="76"/>
    </location>
</feature>
<dbReference type="EMBL" id="SNYC01000006">
    <property type="protein sequence ID" value="TDQ07609.1"/>
    <property type="molecule type" value="Genomic_DNA"/>
</dbReference>
<evidence type="ECO:0000256" key="7">
    <source>
        <dbReference type="ARBA" id="ARBA00023136"/>
    </source>
</evidence>
<proteinExistence type="inferred from homology"/>
<evidence type="ECO:0000313" key="9">
    <source>
        <dbReference type="EMBL" id="TDQ07609.1"/>
    </source>
</evidence>
<dbReference type="AlphaFoldDB" id="A0A4V3D0V3"/>
<feature type="transmembrane region" description="Helical" evidence="8">
    <location>
        <begin position="168"/>
        <end position="191"/>
    </location>
</feature>
<dbReference type="Proteomes" id="UP000295620">
    <property type="component" value="Unassembled WGS sequence"/>
</dbReference>
<evidence type="ECO:0000256" key="8">
    <source>
        <dbReference type="RuleBase" id="RU363041"/>
    </source>
</evidence>
<protein>
    <recommendedName>
        <fullName evidence="8">Probable membrane transporter protein</fullName>
    </recommendedName>
</protein>
<keyword evidence="10" id="KW-1185">Reference proteome</keyword>
<keyword evidence="3" id="KW-0813">Transport</keyword>
<keyword evidence="7 8" id="KW-0472">Membrane</keyword>
<dbReference type="PANTHER" id="PTHR30269:SF23">
    <property type="entry name" value="MEMBRANE TRANSPORTER PROTEIN YDHB-RELATED"/>
    <property type="match status" value="1"/>
</dbReference>
<evidence type="ECO:0000313" key="10">
    <source>
        <dbReference type="Proteomes" id="UP000295620"/>
    </source>
</evidence>
<keyword evidence="4 8" id="KW-1003">Cell membrane</keyword>
<evidence type="ECO:0000256" key="6">
    <source>
        <dbReference type="ARBA" id="ARBA00022989"/>
    </source>
</evidence>
<feature type="transmembrane region" description="Helical" evidence="8">
    <location>
        <begin position="32"/>
        <end position="49"/>
    </location>
</feature>
<feature type="transmembrane region" description="Helical" evidence="8">
    <location>
        <begin position="111"/>
        <end position="128"/>
    </location>
</feature>
<dbReference type="GO" id="GO:0005886">
    <property type="term" value="C:plasma membrane"/>
    <property type="evidence" value="ECO:0007669"/>
    <property type="project" value="UniProtKB-SubCell"/>
</dbReference>
<feature type="transmembrane region" description="Helical" evidence="8">
    <location>
        <begin position="88"/>
        <end position="105"/>
    </location>
</feature>
<dbReference type="PANTHER" id="PTHR30269">
    <property type="entry name" value="TRANSMEMBRANE PROTEIN YFCA"/>
    <property type="match status" value="1"/>
</dbReference>
<feature type="transmembrane region" description="Helical" evidence="8">
    <location>
        <begin position="6"/>
        <end position="25"/>
    </location>
</feature>
<feature type="transmembrane region" description="Helical" evidence="8">
    <location>
        <begin position="263"/>
        <end position="280"/>
    </location>
</feature>
<reference evidence="9 10" key="1">
    <citation type="submission" date="2019-03" db="EMBL/GenBank/DDBJ databases">
        <title>Genomic Encyclopedia of Archaeal and Bacterial Type Strains, Phase II (KMG-II): from individual species to whole genera.</title>
        <authorList>
            <person name="Goeker M."/>
        </authorList>
    </citation>
    <scope>NUCLEOTIDE SEQUENCE [LARGE SCALE GENOMIC DNA]</scope>
    <source>
        <strain evidence="9 10">DSM 19035</strain>
    </source>
</reference>
<evidence type="ECO:0000256" key="1">
    <source>
        <dbReference type="ARBA" id="ARBA00004651"/>
    </source>
</evidence>
<comment type="similarity">
    <text evidence="2 8">Belongs to the 4-toluene sulfonate uptake permease (TSUP) (TC 2.A.102) family.</text>
</comment>
<keyword evidence="6 8" id="KW-1133">Transmembrane helix</keyword>
<sequence length="287" mass="30036">MFGDSIFAAMSVLLFTIIVLLGAFLAGLLGSLTGLGGGVIIIPLLTLVLGVDLHYAIGASIISVIATSSGSAAAYVKEGITNIRIGMFLEVATTISAIIGAIITVFIDPSYIAITFGLILLFSAVMMVRKKIDRSDNDTSGKLAVFFKLNGTYPTANGVQKYAVHHVLGGFVMMFLAGIISGLLGIGSGALKVIAMDNIMRMPFKVSTTTSNFMMGVTAAASAIVYLHRGQIDPGIAMPVSLGVMLGATVGSKILVRTKTDKLKVIFAVVVTFLAFQMIYNGLTGRL</sequence>
<organism evidence="9 10">
    <name type="scientific">Pedobacter metabolipauper</name>
    <dbReference type="NCBI Taxonomy" id="425513"/>
    <lineage>
        <taxon>Bacteria</taxon>
        <taxon>Pseudomonadati</taxon>
        <taxon>Bacteroidota</taxon>
        <taxon>Sphingobacteriia</taxon>
        <taxon>Sphingobacteriales</taxon>
        <taxon>Sphingobacteriaceae</taxon>
        <taxon>Pedobacter</taxon>
    </lineage>
</organism>
<evidence type="ECO:0000256" key="4">
    <source>
        <dbReference type="ARBA" id="ARBA00022475"/>
    </source>
</evidence>
<evidence type="ECO:0000256" key="2">
    <source>
        <dbReference type="ARBA" id="ARBA00009142"/>
    </source>
</evidence>
<dbReference type="InterPro" id="IPR002781">
    <property type="entry name" value="TM_pro_TauE-like"/>
</dbReference>
<evidence type="ECO:0000256" key="5">
    <source>
        <dbReference type="ARBA" id="ARBA00022692"/>
    </source>
</evidence>
<dbReference type="Pfam" id="PF01925">
    <property type="entry name" value="TauE"/>
    <property type="match status" value="1"/>
</dbReference>
<keyword evidence="5 8" id="KW-0812">Transmembrane</keyword>